<evidence type="ECO:0000256" key="2">
    <source>
        <dbReference type="ARBA" id="ARBA00004286"/>
    </source>
</evidence>
<evidence type="ECO:0000256" key="9">
    <source>
        <dbReference type="ARBA" id="ARBA00023254"/>
    </source>
</evidence>
<feature type="region of interest" description="Disordered" evidence="12">
    <location>
        <begin position="337"/>
        <end position="364"/>
    </location>
</feature>
<dbReference type="SMART" id="SM00533">
    <property type="entry name" value="MUTSd"/>
    <property type="match status" value="1"/>
</dbReference>
<comment type="similarity">
    <text evidence="3">Belongs to the DNA mismatch repair MutS family.</text>
</comment>
<dbReference type="InterPro" id="IPR045076">
    <property type="entry name" value="MutS"/>
</dbReference>
<dbReference type="Gene3D" id="1.10.1420.10">
    <property type="match status" value="2"/>
</dbReference>
<dbReference type="Gene3D" id="3.40.50.300">
    <property type="entry name" value="P-loop containing nucleotide triphosphate hydrolases"/>
    <property type="match status" value="1"/>
</dbReference>
<dbReference type="InterPro" id="IPR000432">
    <property type="entry name" value="DNA_mismatch_repair_MutS_C"/>
</dbReference>
<evidence type="ECO:0000256" key="7">
    <source>
        <dbReference type="ARBA" id="ARBA00023125"/>
    </source>
</evidence>
<evidence type="ECO:0000259" key="13">
    <source>
        <dbReference type="PROSITE" id="PS00486"/>
    </source>
</evidence>
<sequence length="865" mass="94755">MAAFHQSGSLGLACFDSSTAEVLVMQTNEESRGPFAYQSLQLAKLQFNPEVIYTSAKADQEFLDALKQGSGVDASDGEFEVRLEKSRLFHPNEAMGYLQMLHVRGMREGLSVQERMHVLNTMMSLSATQQGLLTAPTDMDSEMEFQFSVDRLAEFLLHGQLIVDPASMRALQIFQEEQHPSAMGVGQSKEGFSIFGMLNKCVSPMGKRLLKLWFSRPIVNLAVLQDRQDTIEALMRAPDVMKSLRDVLRKIKDVPKLLQRLQAMQSLLDVRDFTCMLDSISSLLLLRDTLLSADLACSSSTRHAATPGGVNSADVAAGPGFSHSSCSVADHPGQSGYPLGPTSYELRSPQQVQSAPGVPGSTDFTAGGASTGTAHIAAALGIVRKAADCIDSALLTCHSMIANVINPDQEEAMLIAVGVSDKLDALKHAYHGLPDFLTRVVEAEMGRIPRHLSDAFKQQLWSIIYMPQVGFLVRVEGRRMTADVEEYLPDYEFAFEDASAEGSGMYYRCERTRDLQAEFGDMLHRIHDLENSICSELIQRLAAFGPSLSRAVALAAEVDCLLSLAQCARDFGYSRPRLTQDNVLHIKQGRHPLAELVVDRFIPNDTAMHADSARVQVITGPNYSGKSCYAKQVALIVFLAHIGSFVPAAEATVGLTDRIFTRIVTTEAQSVPQSAFMIDMSQVSNMLRHAGPRSLCIIDEFGKGTLAADGFGLLCAVLRHFTAQRPSPRVIAVTHFIEVLHEAYLRRSPQLAFFTMNVLTEADSSTPGQADRVVFLYTLVPGYAAPSFGIHCAQLAGVSQNILQRAKQVLEHRSKGSALEGKKSERQAAMEARYKHLLERLMATDLRTNSQVQQLLDDAAQPVAA</sequence>
<dbReference type="InterPro" id="IPR017261">
    <property type="entry name" value="DNA_mismatch_repair_MutS/MSH"/>
</dbReference>
<dbReference type="STRING" id="574566.I0YMF5"/>
<comment type="subcellular location">
    <subcellularLocation>
        <location evidence="2">Chromosome</location>
    </subcellularLocation>
    <subcellularLocation>
        <location evidence="1">Nucleus</location>
    </subcellularLocation>
</comment>
<comment type="caution">
    <text evidence="14">The sequence shown here is derived from an EMBL/GenBank/DDBJ whole genome shotgun (WGS) entry which is preliminary data.</text>
</comment>
<dbReference type="KEGG" id="csl:COCSUDRAFT_58323"/>
<dbReference type="GeneID" id="17037546"/>
<dbReference type="Pfam" id="PF00488">
    <property type="entry name" value="MutS_V"/>
    <property type="match status" value="1"/>
</dbReference>
<keyword evidence="5" id="KW-0547">Nucleotide-binding</keyword>
<gene>
    <name evidence="14" type="ORF">COCSUDRAFT_58323</name>
</gene>
<dbReference type="PIRSF" id="PIRSF037677">
    <property type="entry name" value="DNA_mis_repair_Msh6"/>
    <property type="match status" value="1"/>
</dbReference>
<dbReference type="PANTHER" id="PTHR11361">
    <property type="entry name" value="DNA MISMATCH REPAIR PROTEIN MUTS FAMILY MEMBER"/>
    <property type="match status" value="1"/>
</dbReference>
<evidence type="ECO:0000256" key="1">
    <source>
        <dbReference type="ARBA" id="ARBA00004123"/>
    </source>
</evidence>
<dbReference type="Proteomes" id="UP000007264">
    <property type="component" value="Unassembled WGS sequence"/>
</dbReference>
<dbReference type="eggNOG" id="KOG0221">
    <property type="taxonomic scope" value="Eukaryota"/>
</dbReference>
<protein>
    <recommendedName>
        <fullName evidence="10">DNA mismatch repair protein MSH5</fullName>
    </recommendedName>
    <alternativeName>
        <fullName evidence="11">MutS protein homolog 5</fullName>
    </alternativeName>
</protein>
<dbReference type="EMBL" id="AGSI01000018">
    <property type="protein sequence ID" value="EIE19574.1"/>
    <property type="molecule type" value="Genomic_DNA"/>
</dbReference>
<dbReference type="InterPro" id="IPR007696">
    <property type="entry name" value="DNA_mismatch_repair_MutS_core"/>
</dbReference>
<reference evidence="14 15" key="1">
    <citation type="journal article" date="2012" name="Genome Biol.">
        <title>The genome of the polar eukaryotic microalga coccomyxa subellipsoidea reveals traits of cold adaptation.</title>
        <authorList>
            <person name="Blanc G."/>
            <person name="Agarkova I."/>
            <person name="Grimwood J."/>
            <person name="Kuo A."/>
            <person name="Brueggeman A."/>
            <person name="Dunigan D."/>
            <person name="Gurnon J."/>
            <person name="Ladunga I."/>
            <person name="Lindquist E."/>
            <person name="Lucas S."/>
            <person name="Pangilinan J."/>
            <person name="Proschold T."/>
            <person name="Salamov A."/>
            <person name="Schmutz J."/>
            <person name="Weeks D."/>
            <person name="Yamada T."/>
            <person name="Claverie J.M."/>
            <person name="Grigoriev I."/>
            <person name="Van Etten J."/>
            <person name="Lomsadze A."/>
            <person name="Borodovsky M."/>
        </authorList>
    </citation>
    <scope>NUCLEOTIDE SEQUENCE [LARGE SCALE GENOMIC DNA]</scope>
    <source>
        <strain evidence="14 15">C-169</strain>
    </source>
</reference>
<evidence type="ECO:0000313" key="14">
    <source>
        <dbReference type="EMBL" id="EIE19574.1"/>
    </source>
</evidence>
<dbReference type="InterPro" id="IPR036187">
    <property type="entry name" value="DNA_mismatch_repair_MutS_sf"/>
</dbReference>
<evidence type="ECO:0000313" key="15">
    <source>
        <dbReference type="Proteomes" id="UP000007264"/>
    </source>
</evidence>
<dbReference type="PROSITE" id="PS00486">
    <property type="entry name" value="DNA_MISMATCH_REPAIR_2"/>
    <property type="match status" value="1"/>
</dbReference>
<dbReference type="GO" id="GO:0006298">
    <property type="term" value="P:mismatch repair"/>
    <property type="evidence" value="ECO:0007669"/>
    <property type="project" value="InterPro"/>
</dbReference>
<keyword evidence="6" id="KW-0067">ATP-binding</keyword>
<dbReference type="GO" id="GO:0005694">
    <property type="term" value="C:chromosome"/>
    <property type="evidence" value="ECO:0007669"/>
    <property type="project" value="UniProtKB-SubCell"/>
</dbReference>
<evidence type="ECO:0000256" key="4">
    <source>
        <dbReference type="ARBA" id="ARBA00022454"/>
    </source>
</evidence>
<dbReference type="GO" id="GO:0051026">
    <property type="term" value="P:chiasma assembly"/>
    <property type="evidence" value="ECO:0007669"/>
    <property type="project" value="UniProtKB-ARBA"/>
</dbReference>
<dbReference type="SMART" id="SM00534">
    <property type="entry name" value="MUTSac"/>
    <property type="match status" value="1"/>
</dbReference>
<dbReference type="GO" id="GO:0005634">
    <property type="term" value="C:nucleus"/>
    <property type="evidence" value="ECO:0007669"/>
    <property type="project" value="UniProtKB-SubCell"/>
</dbReference>
<keyword evidence="8" id="KW-0539">Nucleus</keyword>
<organism evidence="14 15">
    <name type="scientific">Coccomyxa subellipsoidea (strain C-169)</name>
    <name type="common">Green microalga</name>
    <dbReference type="NCBI Taxonomy" id="574566"/>
    <lineage>
        <taxon>Eukaryota</taxon>
        <taxon>Viridiplantae</taxon>
        <taxon>Chlorophyta</taxon>
        <taxon>core chlorophytes</taxon>
        <taxon>Trebouxiophyceae</taxon>
        <taxon>Trebouxiophyceae incertae sedis</taxon>
        <taxon>Coccomyxaceae</taxon>
        <taxon>Coccomyxa</taxon>
        <taxon>Coccomyxa subellipsoidea</taxon>
    </lineage>
</organism>
<dbReference type="InterPro" id="IPR027417">
    <property type="entry name" value="P-loop_NTPase"/>
</dbReference>
<dbReference type="Pfam" id="PF05192">
    <property type="entry name" value="MutS_III"/>
    <property type="match status" value="1"/>
</dbReference>
<dbReference type="GO" id="GO:0005524">
    <property type="term" value="F:ATP binding"/>
    <property type="evidence" value="ECO:0007669"/>
    <property type="project" value="UniProtKB-KW"/>
</dbReference>
<evidence type="ECO:0000256" key="3">
    <source>
        <dbReference type="ARBA" id="ARBA00006271"/>
    </source>
</evidence>
<keyword evidence="4" id="KW-0158">Chromosome</keyword>
<feature type="domain" description="DNA mismatch repair proteins mutS family" evidence="13">
    <location>
        <begin position="694"/>
        <end position="710"/>
    </location>
</feature>
<dbReference type="GO" id="GO:0030983">
    <property type="term" value="F:mismatched DNA binding"/>
    <property type="evidence" value="ECO:0007669"/>
    <property type="project" value="InterPro"/>
</dbReference>
<evidence type="ECO:0000256" key="6">
    <source>
        <dbReference type="ARBA" id="ARBA00022840"/>
    </source>
</evidence>
<dbReference type="FunFam" id="3.40.50.300:FF:001067">
    <property type="entry name" value="DNA mismatch repair protein MSH5"/>
    <property type="match status" value="1"/>
</dbReference>
<evidence type="ECO:0000256" key="11">
    <source>
        <dbReference type="ARBA" id="ARBA00077470"/>
    </source>
</evidence>
<name>I0YMF5_COCSC</name>
<dbReference type="GO" id="GO:0140664">
    <property type="term" value="F:ATP-dependent DNA damage sensor activity"/>
    <property type="evidence" value="ECO:0007669"/>
    <property type="project" value="InterPro"/>
</dbReference>
<dbReference type="SUPFAM" id="SSF52540">
    <property type="entry name" value="P-loop containing nucleoside triphosphate hydrolases"/>
    <property type="match status" value="1"/>
</dbReference>
<dbReference type="PANTHER" id="PTHR11361:SF20">
    <property type="entry name" value="MUTS PROTEIN HOMOLOG 5"/>
    <property type="match status" value="1"/>
</dbReference>
<keyword evidence="15" id="KW-1185">Reference proteome</keyword>
<dbReference type="RefSeq" id="XP_005644118.1">
    <property type="nucleotide sequence ID" value="XM_005644061.1"/>
</dbReference>
<proteinExistence type="inferred from homology"/>
<evidence type="ECO:0000256" key="12">
    <source>
        <dbReference type="SAM" id="MobiDB-lite"/>
    </source>
</evidence>
<evidence type="ECO:0000256" key="8">
    <source>
        <dbReference type="ARBA" id="ARBA00023242"/>
    </source>
</evidence>
<dbReference type="SUPFAM" id="SSF48334">
    <property type="entry name" value="DNA repair protein MutS, domain III"/>
    <property type="match status" value="1"/>
</dbReference>
<keyword evidence="9" id="KW-0469">Meiosis</keyword>
<accession>I0YMF5</accession>
<evidence type="ECO:0000256" key="5">
    <source>
        <dbReference type="ARBA" id="ARBA00022741"/>
    </source>
</evidence>
<evidence type="ECO:0000256" key="10">
    <source>
        <dbReference type="ARBA" id="ARBA00073549"/>
    </source>
</evidence>
<keyword evidence="7" id="KW-0238">DNA-binding</keyword>
<dbReference type="OrthoDB" id="547493at2759"/>
<dbReference type="AlphaFoldDB" id="I0YMF5"/>
<dbReference type="CDD" id="cd03281">
    <property type="entry name" value="ABC_MSH5_euk"/>
    <property type="match status" value="1"/>
</dbReference>